<evidence type="ECO:0000313" key="4">
    <source>
        <dbReference type="EMBL" id="NMP26684.1"/>
    </source>
</evidence>
<evidence type="ECO:0000256" key="3">
    <source>
        <dbReference type="HAMAP-Rule" id="MF_01590"/>
    </source>
</evidence>
<dbReference type="CDD" id="cd02440">
    <property type="entry name" value="AdoMet_MTases"/>
    <property type="match status" value="1"/>
</dbReference>
<keyword evidence="2 3" id="KW-0819">tRNA processing</keyword>
<dbReference type="Proteomes" id="UP000585363">
    <property type="component" value="Unassembled WGS sequence"/>
</dbReference>
<dbReference type="InterPro" id="IPR029063">
    <property type="entry name" value="SAM-dependent_MTases_sf"/>
</dbReference>
<reference evidence="4 5" key="2">
    <citation type="submission" date="2020-06" db="EMBL/GenBank/DDBJ databases">
        <title>Polyphasic characterization of a Rahnella strain isolated from tree sap.</title>
        <authorList>
            <person name="Kim I.S."/>
        </authorList>
    </citation>
    <scope>NUCLEOTIDE SEQUENCE [LARGE SCALE GENOMIC DNA]</scope>
    <source>
        <strain evidence="4 5">SAP-1</strain>
    </source>
</reference>
<dbReference type="GO" id="GO:0016765">
    <property type="term" value="F:transferase activity, transferring alkyl or aryl (other than methyl) groups"/>
    <property type="evidence" value="ECO:0007669"/>
    <property type="project" value="UniProtKB-UniRule"/>
</dbReference>
<evidence type="ECO:0000313" key="5">
    <source>
        <dbReference type="Proteomes" id="UP000585363"/>
    </source>
</evidence>
<comment type="catalytic activity">
    <reaction evidence="3">
        <text>carboxy-S-adenosyl-L-methionine + 5-hydroxyuridine(34) in tRNA = 5-carboxymethoxyuridine(34) in tRNA + S-adenosyl-L-homocysteine + H(+)</text>
        <dbReference type="Rhea" id="RHEA:52848"/>
        <dbReference type="Rhea" id="RHEA-COMP:13381"/>
        <dbReference type="Rhea" id="RHEA-COMP:13383"/>
        <dbReference type="ChEBI" id="CHEBI:15378"/>
        <dbReference type="ChEBI" id="CHEBI:57856"/>
        <dbReference type="ChEBI" id="CHEBI:134278"/>
        <dbReference type="ChEBI" id="CHEBI:136877"/>
        <dbReference type="ChEBI" id="CHEBI:136879"/>
    </reaction>
</comment>
<dbReference type="GO" id="GO:0002098">
    <property type="term" value="P:tRNA wobble uridine modification"/>
    <property type="evidence" value="ECO:0007669"/>
    <property type="project" value="InterPro"/>
</dbReference>
<dbReference type="HAMAP" id="MF_01590">
    <property type="entry name" value="tRNA_carboxymethyltr_CmoB"/>
    <property type="match status" value="1"/>
</dbReference>
<protein>
    <recommendedName>
        <fullName evidence="3">tRNA U34 carboxymethyltransferase</fullName>
        <ecNumber evidence="3">2.5.1.-</ecNumber>
    </recommendedName>
</protein>
<dbReference type="Gene3D" id="3.40.50.150">
    <property type="entry name" value="Vaccinia Virus protein VP39"/>
    <property type="match status" value="1"/>
</dbReference>
<comment type="similarity">
    <text evidence="3">Belongs to the class I-like SAM-binding methyltransferase superfamily. CmoB family.</text>
</comment>
<name>A0A848MKD2_9GAMM</name>
<dbReference type="InterPro" id="IPR027555">
    <property type="entry name" value="Mo5U34_MeTrfas-like"/>
</dbReference>
<feature type="binding site" evidence="3">
    <location>
        <position position="91"/>
    </location>
    <ligand>
        <name>carboxy-S-adenosyl-L-methionine</name>
        <dbReference type="ChEBI" id="CHEBI:134278"/>
    </ligand>
</feature>
<feature type="binding site" evidence="3">
    <location>
        <begin position="181"/>
        <end position="182"/>
    </location>
    <ligand>
        <name>carboxy-S-adenosyl-L-methionine</name>
        <dbReference type="ChEBI" id="CHEBI:134278"/>
    </ligand>
</feature>
<sequence>MIEFGDFYQLIAKGPLSPWLNTLPSQLTAWQKESLHGKFKMWFNAVERLPLLQPERLDLLHSVSANMQIPLPQGQREGVENLLRNLMPWRKGPFSLYDVEIETEWRSDWKWDRVLPHISSLAGRTILDVGCGSGYHMWRMIGAGAQLAIGIDPMQLFLCQFEAVRKLLGGDQRAHLLPLGIEQLPELNAFDTVFSMGVLYHRRSPLDHLFQLKNQLVNEGELVLETLVVEGDSQQVLVPGDRYAQMGNIYFIPSAEALKGWLIKCGFVDVRIADVSVTSMEEQRRTPWMTSESLAEFLDPDDSNKTIEGYPAPRRALLIARKP</sequence>
<dbReference type="AlphaFoldDB" id="A0A848MKD2"/>
<feature type="binding site" evidence="3">
    <location>
        <position position="315"/>
    </location>
    <ligand>
        <name>carboxy-S-adenosyl-L-methionine</name>
        <dbReference type="ChEBI" id="CHEBI:134278"/>
    </ligand>
</feature>
<dbReference type="RefSeq" id="WP_169402376.1">
    <property type="nucleotide sequence ID" value="NZ_JAADJU010000003.1"/>
</dbReference>
<dbReference type="EC" id="2.5.1.-" evidence="3"/>
<accession>A0A848MKD2</accession>
<dbReference type="Pfam" id="PF08003">
    <property type="entry name" value="Methyltransf_9"/>
    <property type="match status" value="1"/>
</dbReference>
<dbReference type="SUPFAM" id="SSF53335">
    <property type="entry name" value="S-adenosyl-L-methionine-dependent methyltransferases"/>
    <property type="match status" value="1"/>
</dbReference>
<reference evidence="4 5" key="1">
    <citation type="submission" date="2020-01" db="EMBL/GenBank/DDBJ databases">
        <authorList>
            <person name="Lee S.D."/>
        </authorList>
    </citation>
    <scope>NUCLEOTIDE SEQUENCE [LARGE SCALE GENOMIC DNA]</scope>
    <source>
        <strain evidence="4 5">SAP-1</strain>
    </source>
</reference>
<keyword evidence="5" id="KW-1185">Reference proteome</keyword>
<feature type="binding site" evidence="3">
    <location>
        <position position="105"/>
    </location>
    <ligand>
        <name>carboxy-S-adenosyl-L-methionine</name>
        <dbReference type="ChEBI" id="CHEBI:134278"/>
    </ligand>
</feature>
<feature type="binding site" evidence="3">
    <location>
        <position position="196"/>
    </location>
    <ligand>
        <name>carboxy-S-adenosyl-L-methionine</name>
        <dbReference type="ChEBI" id="CHEBI:134278"/>
    </ligand>
</feature>
<gene>
    <name evidence="3 4" type="primary">cmoB</name>
    <name evidence="4" type="ORF">GW590_07405</name>
</gene>
<dbReference type="NCBIfam" id="TIGR00452">
    <property type="entry name" value="tRNA 5-methoxyuridine(34)/uridine 5-oxyacetic acid(34) synthase CmoB"/>
    <property type="match status" value="1"/>
</dbReference>
<evidence type="ECO:0000256" key="2">
    <source>
        <dbReference type="ARBA" id="ARBA00022694"/>
    </source>
</evidence>
<comment type="caution">
    <text evidence="4">The sequence shown here is derived from an EMBL/GenBank/DDBJ whole genome shotgun (WGS) entry which is preliminary data.</text>
</comment>
<feature type="binding site" evidence="3">
    <location>
        <position position="110"/>
    </location>
    <ligand>
        <name>carboxy-S-adenosyl-L-methionine</name>
        <dbReference type="ChEBI" id="CHEBI:134278"/>
    </ligand>
</feature>
<feature type="binding site" evidence="3">
    <location>
        <position position="130"/>
    </location>
    <ligand>
        <name>carboxy-S-adenosyl-L-methionine</name>
        <dbReference type="ChEBI" id="CHEBI:134278"/>
    </ligand>
</feature>
<comment type="subunit">
    <text evidence="3">Homotetramer.</text>
</comment>
<dbReference type="NCBIfam" id="NF011650">
    <property type="entry name" value="PRK15068.1"/>
    <property type="match status" value="1"/>
</dbReference>
<comment type="caution">
    <text evidence="3">Lacks conserved residue(s) required for the propagation of feature annotation.</text>
</comment>
<dbReference type="EMBL" id="JAADJU010000003">
    <property type="protein sequence ID" value="NMP26684.1"/>
    <property type="molecule type" value="Genomic_DNA"/>
</dbReference>
<comment type="function">
    <text evidence="3">Catalyzes carboxymethyl transfer from carboxy-S-adenosyl-L-methionine (Cx-SAM) to 5-hydroxyuridine (ho5U) to form 5-carboxymethoxyuridine (cmo5U) at position 34 in tRNAs.</text>
</comment>
<organism evidence="4 5">
    <name type="scientific">Rouxiella aceris</name>
    <dbReference type="NCBI Taxonomy" id="2703884"/>
    <lineage>
        <taxon>Bacteria</taxon>
        <taxon>Pseudomonadati</taxon>
        <taxon>Pseudomonadota</taxon>
        <taxon>Gammaproteobacteria</taxon>
        <taxon>Enterobacterales</taxon>
        <taxon>Yersiniaceae</taxon>
        <taxon>Rouxiella</taxon>
    </lineage>
</organism>
<proteinExistence type="inferred from homology"/>
<dbReference type="InterPro" id="IPR010017">
    <property type="entry name" value="CmoB"/>
</dbReference>
<evidence type="ECO:0000256" key="1">
    <source>
        <dbReference type="ARBA" id="ARBA00022679"/>
    </source>
</evidence>
<keyword evidence="1 3" id="KW-0808">Transferase</keyword>
<feature type="binding site" evidence="3">
    <location>
        <position position="200"/>
    </location>
    <ligand>
        <name>carboxy-S-adenosyl-L-methionine</name>
        <dbReference type="ChEBI" id="CHEBI:134278"/>
    </ligand>
</feature>